<gene>
    <name evidence="3" type="ORF">HNQ66_003420</name>
</gene>
<dbReference type="PROSITE" id="PS50995">
    <property type="entry name" value="HTH_MARR_2"/>
    <property type="match status" value="1"/>
</dbReference>
<evidence type="ECO:0000256" key="1">
    <source>
        <dbReference type="SAM" id="MobiDB-lite"/>
    </source>
</evidence>
<evidence type="ECO:0000313" key="3">
    <source>
        <dbReference type="EMBL" id="MBB5044007.1"/>
    </source>
</evidence>
<sequence>MIKFIEKRYDPLTWSLIIPIFHLMSSTIEISQGMFKLYHQVSRLVNECMMDEGVSLARSKFLLLLECQGPQRSTDIACALGFAPRTVTEAIDGLERDKLVKREPDPKDRRAKIVSITDMGRTVISAAQQPQHKTIEAIFAVLTEEQKQQLKEIIRCLSEKTEALQRERDKNAGAADMAPIRSLEAVD</sequence>
<dbReference type="SMART" id="SM00347">
    <property type="entry name" value="HTH_MARR"/>
    <property type="match status" value="1"/>
</dbReference>
<organism evidence="3 4">
    <name type="scientific">Shinella fusca</name>
    <dbReference type="NCBI Taxonomy" id="544480"/>
    <lineage>
        <taxon>Bacteria</taxon>
        <taxon>Pseudomonadati</taxon>
        <taxon>Pseudomonadota</taxon>
        <taxon>Alphaproteobacteria</taxon>
        <taxon>Hyphomicrobiales</taxon>
        <taxon>Rhizobiaceae</taxon>
        <taxon>Shinella</taxon>
    </lineage>
</organism>
<protein>
    <submittedName>
        <fullName evidence="3">DNA-binding MarR family transcriptional regulator</fullName>
    </submittedName>
</protein>
<dbReference type="EMBL" id="JACHIK010000013">
    <property type="protein sequence ID" value="MBB5044007.1"/>
    <property type="molecule type" value="Genomic_DNA"/>
</dbReference>
<keyword evidence="3" id="KW-0238">DNA-binding</keyword>
<dbReference type="SUPFAM" id="SSF46785">
    <property type="entry name" value="Winged helix' DNA-binding domain"/>
    <property type="match status" value="1"/>
</dbReference>
<feature type="domain" description="HTH marR-type" evidence="2">
    <location>
        <begin position="27"/>
        <end position="159"/>
    </location>
</feature>
<dbReference type="Pfam" id="PF01047">
    <property type="entry name" value="MarR"/>
    <property type="match status" value="1"/>
</dbReference>
<dbReference type="InterPro" id="IPR000835">
    <property type="entry name" value="HTH_MarR-typ"/>
</dbReference>
<feature type="region of interest" description="Disordered" evidence="1">
    <location>
        <begin position="165"/>
        <end position="187"/>
    </location>
</feature>
<dbReference type="PANTHER" id="PTHR33164">
    <property type="entry name" value="TRANSCRIPTIONAL REGULATOR, MARR FAMILY"/>
    <property type="match status" value="1"/>
</dbReference>
<evidence type="ECO:0000259" key="2">
    <source>
        <dbReference type="PROSITE" id="PS50995"/>
    </source>
</evidence>
<keyword evidence="4" id="KW-1185">Reference proteome</keyword>
<dbReference type="InterPro" id="IPR036388">
    <property type="entry name" value="WH-like_DNA-bd_sf"/>
</dbReference>
<dbReference type="InterPro" id="IPR036390">
    <property type="entry name" value="WH_DNA-bd_sf"/>
</dbReference>
<evidence type="ECO:0000313" key="4">
    <source>
        <dbReference type="Proteomes" id="UP000535406"/>
    </source>
</evidence>
<dbReference type="AlphaFoldDB" id="A0A7W7YXK5"/>
<dbReference type="GO" id="GO:0003700">
    <property type="term" value="F:DNA-binding transcription factor activity"/>
    <property type="evidence" value="ECO:0007669"/>
    <property type="project" value="InterPro"/>
</dbReference>
<name>A0A7W7YXK5_9HYPH</name>
<dbReference type="PRINTS" id="PR00598">
    <property type="entry name" value="HTHMARR"/>
</dbReference>
<dbReference type="PANTHER" id="PTHR33164:SF43">
    <property type="entry name" value="HTH-TYPE TRANSCRIPTIONAL REPRESSOR YETL"/>
    <property type="match status" value="1"/>
</dbReference>
<dbReference type="Proteomes" id="UP000535406">
    <property type="component" value="Unassembled WGS sequence"/>
</dbReference>
<reference evidence="3 4" key="1">
    <citation type="submission" date="2020-08" db="EMBL/GenBank/DDBJ databases">
        <title>Genomic Encyclopedia of Type Strains, Phase IV (KMG-IV): sequencing the most valuable type-strain genomes for metagenomic binning, comparative biology and taxonomic classification.</title>
        <authorList>
            <person name="Goeker M."/>
        </authorList>
    </citation>
    <scope>NUCLEOTIDE SEQUENCE [LARGE SCALE GENOMIC DNA]</scope>
    <source>
        <strain evidence="3 4">DSM 21319</strain>
    </source>
</reference>
<dbReference type="Gene3D" id="1.10.10.10">
    <property type="entry name" value="Winged helix-like DNA-binding domain superfamily/Winged helix DNA-binding domain"/>
    <property type="match status" value="1"/>
</dbReference>
<proteinExistence type="predicted"/>
<dbReference type="InterPro" id="IPR039422">
    <property type="entry name" value="MarR/SlyA-like"/>
</dbReference>
<comment type="caution">
    <text evidence="3">The sequence shown here is derived from an EMBL/GenBank/DDBJ whole genome shotgun (WGS) entry which is preliminary data.</text>
</comment>
<dbReference type="GO" id="GO:0006950">
    <property type="term" value="P:response to stress"/>
    <property type="evidence" value="ECO:0007669"/>
    <property type="project" value="TreeGrafter"/>
</dbReference>
<accession>A0A7W7YXK5</accession>
<dbReference type="GO" id="GO:0003677">
    <property type="term" value="F:DNA binding"/>
    <property type="evidence" value="ECO:0007669"/>
    <property type="project" value="UniProtKB-KW"/>
</dbReference>